<evidence type="ECO:0000313" key="1">
    <source>
        <dbReference type="EMBL" id="GEM75502.1"/>
    </source>
</evidence>
<protein>
    <submittedName>
        <fullName evidence="1">Uncharacterized protein</fullName>
    </submittedName>
</protein>
<keyword evidence="2" id="KW-1185">Reference proteome</keyword>
<proteinExistence type="predicted"/>
<dbReference type="Proteomes" id="UP000321922">
    <property type="component" value="Unassembled WGS sequence"/>
</dbReference>
<evidence type="ECO:0000313" key="2">
    <source>
        <dbReference type="Proteomes" id="UP000321922"/>
    </source>
</evidence>
<sequence>MHVQRDYSFGVLVSAWKDILGDEIEKSVIKITLMFVNKFHVT</sequence>
<comment type="caution">
    <text evidence="1">The sequence shown here is derived from an EMBL/GenBank/DDBJ whole genome shotgun (WGS) entry which is preliminary data.</text>
</comment>
<dbReference type="AlphaFoldDB" id="A0A511QGC5"/>
<accession>A0A511QGC5</accession>
<gene>
    <name evidence="1" type="ORF">VSA01S_16140</name>
</gene>
<name>A0A511QGC5_9VIBR</name>
<organism evidence="1 2">
    <name type="scientific">Vibrio sagamiensis NBRC 104589</name>
    <dbReference type="NCBI Taxonomy" id="1219064"/>
    <lineage>
        <taxon>Bacteria</taxon>
        <taxon>Pseudomonadati</taxon>
        <taxon>Pseudomonadota</taxon>
        <taxon>Gammaproteobacteria</taxon>
        <taxon>Vibrionales</taxon>
        <taxon>Vibrionaceae</taxon>
        <taxon>Vibrio</taxon>
    </lineage>
</organism>
<reference evidence="1 2" key="1">
    <citation type="submission" date="2019-07" db="EMBL/GenBank/DDBJ databases">
        <title>Whole genome shotgun sequence of Vibrio sagamiensis NBRC 104589.</title>
        <authorList>
            <person name="Hosoyama A."/>
            <person name="Uohara A."/>
            <person name="Ohji S."/>
            <person name="Ichikawa N."/>
        </authorList>
    </citation>
    <scope>NUCLEOTIDE SEQUENCE [LARGE SCALE GENOMIC DNA]</scope>
    <source>
        <strain evidence="1 2">NBRC 104589</strain>
    </source>
</reference>
<dbReference type="EMBL" id="BJXJ01000013">
    <property type="protein sequence ID" value="GEM75502.1"/>
    <property type="molecule type" value="Genomic_DNA"/>
</dbReference>